<accession>A0A0F9PPN8</accession>
<gene>
    <name evidence="1" type="ORF">LCGC14_1111690</name>
</gene>
<proteinExistence type="predicted"/>
<name>A0A0F9PPN8_9ZZZZ</name>
<reference evidence="1" key="1">
    <citation type="journal article" date="2015" name="Nature">
        <title>Complex archaea that bridge the gap between prokaryotes and eukaryotes.</title>
        <authorList>
            <person name="Spang A."/>
            <person name="Saw J.H."/>
            <person name="Jorgensen S.L."/>
            <person name="Zaremba-Niedzwiedzka K."/>
            <person name="Martijn J."/>
            <person name="Lind A.E."/>
            <person name="van Eijk R."/>
            <person name="Schleper C."/>
            <person name="Guy L."/>
            <person name="Ettema T.J."/>
        </authorList>
    </citation>
    <scope>NUCLEOTIDE SEQUENCE</scope>
</reference>
<evidence type="ECO:0000313" key="1">
    <source>
        <dbReference type="EMBL" id="KKN03046.1"/>
    </source>
</evidence>
<dbReference type="AlphaFoldDB" id="A0A0F9PPN8"/>
<comment type="caution">
    <text evidence="1">The sequence shown here is derived from an EMBL/GenBank/DDBJ whole genome shotgun (WGS) entry which is preliminary data.</text>
</comment>
<organism evidence="1">
    <name type="scientific">marine sediment metagenome</name>
    <dbReference type="NCBI Taxonomy" id="412755"/>
    <lineage>
        <taxon>unclassified sequences</taxon>
        <taxon>metagenomes</taxon>
        <taxon>ecological metagenomes</taxon>
    </lineage>
</organism>
<dbReference type="EMBL" id="LAZR01005079">
    <property type="protein sequence ID" value="KKN03046.1"/>
    <property type="molecule type" value="Genomic_DNA"/>
</dbReference>
<sequence>MAKPVARALRILEYVGEPEWVAKCLENRSVKGTRDCGRGFIREALLGDTLEFLDDAEARHVVDTEVPK</sequence>
<protein>
    <submittedName>
        <fullName evidence="1">Uncharacterized protein</fullName>
    </submittedName>
</protein>